<dbReference type="EMBL" id="CP076128">
    <property type="protein sequence ID" value="QWG07225.1"/>
    <property type="molecule type" value="Genomic_DNA"/>
</dbReference>
<protein>
    <recommendedName>
        <fullName evidence="4">Phasin family protein</fullName>
    </recommendedName>
</protein>
<organism evidence="2 3">
    <name type="scientific">Flammeovirga kamogawensis</name>
    <dbReference type="NCBI Taxonomy" id="373891"/>
    <lineage>
        <taxon>Bacteria</taxon>
        <taxon>Pseudomonadati</taxon>
        <taxon>Bacteroidota</taxon>
        <taxon>Cytophagia</taxon>
        <taxon>Cytophagales</taxon>
        <taxon>Flammeovirgaceae</taxon>
        <taxon>Flammeovirga</taxon>
    </lineage>
</organism>
<evidence type="ECO:0008006" key="4">
    <source>
        <dbReference type="Google" id="ProtNLM"/>
    </source>
</evidence>
<accession>A0ABX8GUG3</accession>
<feature type="region of interest" description="Disordered" evidence="1">
    <location>
        <begin position="106"/>
        <end position="131"/>
    </location>
</feature>
<feature type="compositionally biased region" description="Low complexity" evidence="1">
    <location>
        <begin position="122"/>
        <end position="131"/>
    </location>
</feature>
<keyword evidence="3" id="KW-1185">Reference proteome</keyword>
<sequence length="131" mass="14284">MEELLKKIVYTGVGITAFTIEKITEVVDKLVAEEKLTAEEGKKIVDEFVDSTEAKKDEFEGQVKTLADKFTSSLNIDLDKITSMFKGGDSEEVEILKARIEALEAAQAPAPKKAPAKKETKTTTSSEASEA</sequence>
<dbReference type="Proteomes" id="UP000682802">
    <property type="component" value="Chromosome 1"/>
</dbReference>
<evidence type="ECO:0000256" key="1">
    <source>
        <dbReference type="SAM" id="MobiDB-lite"/>
    </source>
</evidence>
<name>A0ABX8GUG3_9BACT</name>
<evidence type="ECO:0000313" key="3">
    <source>
        <dbReference type="Proteomes" id="UP000682802"/>
    </source>
</evidence>
<proteinExistence type="predicted"/>
<gene>
    <name evidence="2" type="ORF">KM029_18265</name>
</gene>
<dbReference type="RefSeq" id="WP_184679433.1">
    <property type="nucleotide sequence ID" value="NZ_CP076128.1"/>
</dbReference>
<evidence type="ECO:0000313" key="2">
    <source>
        <dbReference type="EMBL" id="QWG07225.1"/>
    </source>
</evidence>
<reference evidence="2 3" key="1">
    <citation type="submission" date="2021-05" db="EMBL/GenBank/DDBJ databases">
        <title>Comparative genomic studies on the polysaccharide-degrading batcterial strains of the Flammeovirga genus.</title>
        <authorList>
            <person name="Zewei F."/>
            <person name="Zheng Z."/>
            <person name="Yu L."/>
            <person name="Ruyue G."/>
            <person name="Yanhong M."/>
            <person name="Yuanyuan C."/>
            <person name="Jingyan G."/>
            <person name="Wenjun H."/>
        </authorList>
    </citation>
    <scope>NUCLEOTIDE SEQUENCE [LARGE SCALE GENOMIC DNA]</scope>
    <source>
        <strain evidence="2 3">YS10</strain>
    </source>
</reference>